<dbReference type="Pfam" id="PF00950">
    <property type="entry name" value="ABC-3"/>
    <property type="match status" value="1"/>
</dbReference>
<dbReference type="InterPro" id="IPR037294">
    <property type="entry name" value="ABC_BtuC-like"/>
</dbReference>
<comment type="similarity">
    <text evidence="2 6">Belongs to the ABC-3 integral membrane protein family.</text>
</comment>
<evidence type="ECO:0000256" key="4">
    <source>
        <dbReference type="ARBA" id="ARBA00022989"/>
    </source>
</evidence>
<keyword evidence="3 6" id="KW-0812">Transmembrane</keyword>
<feature type="transmembrane region" description="Helical" evidence="7">
    <location>
        <begin position="138"/>
        <end position="157"/>
    </location>
</feature>
<keyword evidence="6" id="KW-0813">Transport</keyword>
<organism evidence="8 9">
    <name type="scientific">Fusibacter bizertensis</name>
    <dbReference type="NCBI Taxonomy" id="1488331"/>
    <lineage>
        <taxon>Bacteria</taxon>
        <taxon>Bacillati</taxon>
        <taxon>Bacillota</taxon>
        <taxon>Clostridia</taxon>
        <taxon>Eubacteriales</taxon>
        <taxon>Eubacteriales Family XII. Incertae Sedis</taxon>
        <taxon>Fusibacter</taxon>
    </lineage>
</organism>
<sequence>MHIINLMSEALQYGFMQRAILVGVLIAICSALLGIFLVLKKFSMIGDGLAHVSFATVAIALLLNTSPLFVSIPVVIVASLAILRLNEKANLHGDAAIGLISSFSVAFGVLIASVSQGFNVDLFSFLFGSILLISQSDVWLSLILATVVIITVVYFYNDLFAITHDESFASVMGINTKRMNSLIAVLTAVTIVLGIRVVGTMLISSMIIFPTVTALQISKSFKSTILISAIVSVASVLIGVIGSFVFNLPSGASIVMVNAMFFLIALIIKRLR</sequence>
<evidence type="ECO:0000256" key="5">
    <source>
        <dbReference type="ARBA" id="ARBA00023136"/>
    </source>
</evidence>
<dbReference type="SUPFAM" id="SSF81345">
    <property type="entry name" value="ABC transporter involved in vitamin B12 uptake, BtuC"/>
    <property type="match status" value="1"/>
</dbReference>
<protein>
    <submittedName>
        <fullName evidence="8">Metal ABC transporter permease</fullName>
    </submittedName>
</protein>
<evidence type="ECO:0000313" key="9">
    <source>
        <dbReference type="Proteomes" id="UP001158045"/>
    </source>
</evidence>
<evidence type="ECO:0000256" key="6">
    <source>
        <dbReference type="RuleBase" id="RU003943"/>
    </source>
</evidence>
<dbReference type="EMBL" id="JARYZI010000006">
    <property type="protein sequence ID" value="MDH8678513.1"/>
    <property type="molecule type" value="Genomic_DNA"/>
</dbReference>
<dbReference type="Gene3D" id="1.10.3470.10">
    <property type="entry name" value="ABC transporter involved in vitamin B12 uptake, BtuC"/>
    <property type="match status" value="1"/>
</dbReference>
<evidence type="ECO:0000313" key="8">
    <source>
        <dbReference type="EMBL" id="MDH8678513.1"/>
    </source>
</evidence>
<dbReference type="PANTHER" id="PTHR30477:SF0">
    <property type="entry name" value="METAL TRANSPORT SYSTEM MEMBRANE PROTEIN TM_0125-RELATED"/>
    <property type="match status" value="1"/>
</dbReference>
<evidence type="ECO:0000256" key="2">
    <source>
        <dbReference type="ARBA" id="ARBA00008034"/>
    </source>
</evidence>
<dbReference type="Proteomes" id="UP001158045">
    <property type="component" value="Unassembled WGS sequence"/>
</dbReference>
<feature type="transmembrane region" description="Helical" evidence="7">
    <location>
        <begin position="95"/>
        <end position="118"/>
    </location>
</feature>
<feature type="transmembrane region" description="Helical" evidence="7">
    <location>
        <begin position="20"/>
        <end position="39"/>
    </location>
</feature>
<keyword evidence="4 7" id="KW-1133">Transmembrane helix</keyword>
<reference evidence="8 9" key="1">
    <citation type="submission" date="2023-04" db="EMBL/GenBank/DDBJ databases">
        <title>Fusibacter bizertensis strain WBS, isolated from littoral bottom sediments of the Arctic seas - biochemical and genomic analysis.</title>
        <authorList>
            <person name="Brioukhanov A.L."/>
        </authorList>
    </citation>
    <scope>NUCLEOTIDE SEQUENCE [LARGE SCALE GENOMIC DNA]</scope>
    <source>
        <strain evidence="8 9">WBS</strain>
    </source>
</reference>
<evidence type="ECO:0000256" key="1">
    <source>
        <dbReference type="ARBA" id="ARBA00004141"/>
    </source>
</evidence>
<dbReference type="PANTHER" id="PTHR30477">
    <property type="entry name" value="ABC-TRANSPORTER METAL-BINDING PROTEIN"/>
    <property type="match status" value="1"/>
</dbReference>
<feature type="transmembrane region" description="Helical" evidence="7">
    <location>
        <begin position="252"/>
        <end position="268"/>
    </location>
</feature>
<keyword evidence="5 7" id="KW-0472">Membrane</keyword>
<name>A0ABT6NDL0_9FIRM</name>
<comment type="caution">
    <text evidence="8">The sequence shown here is derived from an EMBL/GenBank/DDBJ whole genome shotgun (WGS) entry which is preliminary data.</text>
</comment>
<dbReference type="InterPro" id="IPR001626">
    <property type="entry name" value="ABC_TroCD"/>
</dbReference>
<evidence type="ECO:0000256" key="7">
    <source>
        <dbReference type="SAM" id="Phobius"/>
    </source>
</evidence>
<accession>A0ABT6NDL0</accession>
<feature type="transmembrane region" description="Helical" evidence="7">
    <location>
        <begin position="225"/>
        <end position="246"/>
    </location>
</feature>
<feature type="transmembrane region" description="Helical" evidence="7">
    <location>
        <begin position="178"/>
        <end position="195"/>
    </location>
</feature>
<gene>
    <name evidence="8" type="ORF">QE109_10170</name>
</gene>
<dbReference type="RefSeq" id="WP_281094363.1">
    <property type="nucleotide sequence ID" value="NZ_JARYZI010000006.1"/>
</dbReference>
<proteinExistence type="inferred from homology"/>
<comment type="subcellular location">
    <subcellularLocation>
        <location evidence="6">Cell membrane</location>
        <topology evidence="6">Multi-pass membrane protein</topology>
    </subcellularLocation>
    <subcellularLocation>
        <location evidence="1">Membrane</location>
        <topology evidence="1">Multi-pass membrane protein</topology>
    </subcellularLocation>
</comment>
<evidence type="ECO:0000256" key="3">
    <source>
        <dbReference type="ARBA" id="ARBA00022692"/>
    </source>
</evidence>
<keyword evidence="9" id="KW-1185">Reference proteome</keyword>
<feature type="transmembrane region" description="Helical" evidence="7">
    <location>
        <begin position="59"/>
        <end position="83"/>
    </location>
</feature>